<proteinExistence type="predicted"/>
<sequence length="807" mass="87330">MSPKIPASLAAGLLALAAPLYLLDSSAMLDAMVSDGLTWPVGVALCGGLLAVLLPGFAHLALLCLMLVWLVVGVGTGPAAIVAAGGLSAWSLGMALLHHVRSKPPAGAASATEAVLLGASIWLAVWGAMLHFPINVRGLYLGLGLLPLLWLPLLPAGVWSDLRTRASDLHGWMRSIPLWAWTAGIAVIGWSLRWASFPSLSYDDHALHLRLWTELLDERRALFDVGSQIWATAPFATDLLHAGLSLMADADARSALNLALALALLALMARTLQRLGTPSWVQWLLVVLMASTPMLGNLLFSLQTELLLAVVALAGLRLALEARGGWRGQHVLGVLASAALCAAIKLPGAVLGVMLLATLALRWWQLRSDVPGALPRLRWPALLLLLLLGFVALHSYGVAWRLTGNPVFPLYNAVFHSPFAPASNFSDTQWIHGFSLRSYVRAFFETSRFFESGDFTAGWQFLVLLPLAIAAAWRRSVPAGFRLALLPLLGFGLIMFSATQYWRYLFPVMPIAGVLLAALFIGRARWWPAVPAVLVLLCTALNLYFYQDTSWRMQSAAQTAYTAAGQEQLTRLYAPAAVLTAEVNRRAPGARVLYSPDAPSGATLHGTALYLNWYAPAREARFAAIAGTADVARFLDDEKVDFIILNMAPPRKHGTPLAWLHAYLSSHGMALAREGSFTLYRVGSVPTPYRPLFDMRRARAEQLLLPVSAAGITATPQPQILASVPTQRASQARYTVHLRCASGGGHFVAQINWDAGEPYYRLVDCSADELTFTEVVPVPALALKGLVYLTARDTPSAQVEDLQVELY</sequence>
<feature type="transmembrane region" description="Helical" evidence="1">
    <location>
        <begin position="382"/>
        <end position="402"/>
    </location>
</feature>
<accession>A0A6N1WXI8</accession>
<name>A0A6N1WXI8_9BURK</name>
<evidence type="ECO:0000313" key="3">
    <source>
        <dbReference type="Proteomes" id="UP000509579"/>
    </source>
</evidence>
<dbReference type="Proteomes" id="UP000509579">
    <property type="component" value="Chromosome"/>
</dbReference>
<gene>
    <name evidence="2" type="ORF">HUK68_01910</name>
</gene>
<feature type="transmembrane region" description="Helical" evidence="1">
    <location>
        <begin position="332"/>
        <end position="361"/>
    </location>
</feature>
<feature type="transmembrane region" description="Helical" evidence="1">
    <location>
        <begin position="480"/>
        <end position="498"/>
    </location>
</feature>
<feature type="transmembrane region" description="Helical" evidence="1">
    <location>
        <begin position="106"/>
        <end position="126"/>
    </location>
</feature>
<feature type="transmembrane region" description="Helical" evidence="1">
    <location>
        <begin position="529"/>
        <end position="546"/>
    </location>
</feature>
<dbReference type="RefSeq" id="WP_175502682.1">
    <property type="nucleotide sequence ID" value="NZ_CP054840.1"/>
</dbReference>
<feature type="transmembrane region" description="Helical" evidence="1">
    <location>
        <begin position="306"/>
        <end position="326"/>
    </location>
</feature>
<keyword evidence="3" id="KW-1185">Reference proteome</keyword>
<evidence type="ECO:0000256" key="1">
    <source>
        <dbReference type="SAM" id="Phobius"/>
    </source>
</evidence>
<feature type="transmembrane region" description="Helical" evidence="1">
    <location>
        <begin position="178"/>
        <end position="195"/>
    </location>
</feature>
<keyword evidence="1" id="KW-1133">Transmembrane helix</keyword>
<feature type="transmembrane region" description="Helical" evidence="1">
    <location>
        <begin position="457"/>
        <end position="473"/>
    </location>
</feature>
<feature type="transmembrane region" description="Helical" evidence="1">
    <location>
        <begin position="41"/>
        <end position="72"/>
    </location>
</feature>
<keyword evidence="1" id="KW-0472">Membrane</keyword>
<reference evidence="2 3" key="1">
    <citation type="submission" date="2020-06" db="EMBL/GenBank/DDBJ databases">
        <title>Acidovorax antarctica sp. nov., isolated from Corinth ice sheet soil, Antarctic Fields Peninsula.</title>
        <authorList>
            <person name="Xu Q."/>
            <person name="Peng F."/>
        </authorList>
    </citation>
    <scope>NUCLEOTIDE SEQUENCE [LARGE SCALE GENOMIC DNA]</scope>
    <source>
        <strain evidence="2 3">16-35-5</strain>
    </source>
</reference>
<dbReference type="KEGG" id="aant:HUK68_01910"/>
<dbReference type="AlphaFoldDB" id="A0A6N1WXI8"/>
<evidence type="ECO:0000313" key="2">
    <source>
        <dbReference type="EMBL" id="QKV51751.1"/>
    </source>
</evidence>
<dbReference type="EMBL" id="CP054840">
    <property type="protein sequence ID" value="QKV51751.1"/>
    <property type="molecule type" value="Genomic_DNA"/>
</dbReference>
<protein>
    <submittedName>
        <fullName evidence="2">Uncharacterized protein</fullName>
    </submittedName>
</protein>
<organism evidence="2 3">
    <name type="scientific">Comamonas antarctica</name>
    <dbReference type="NCBI Taxonomy" id="2743470"/>
    <lineage>
        <taxon>Bacteria</taxon>
        <taxon>Pseudomonadati</taxon>
        <taxon>Pseudomonadota</taxon>
        <taxon>Betaproteobacteria</taxon>
        <taxon>Burkholderiales</taxon>
        <taxon>Comamonadaceae</taxon>
        <taxon>Comamonas</taxon>
    </lineage>
</organism>
<feature type="transmembrane region" description="Helical" evidence="1">
    <location>
        <begin position="138"/>
        <end position="158"/>
    </location>
</feature>
<keyword evidence="1" id="KW-0812">Transmembrane</keyword>